<evidence type="ECO:0000313" key="2">
    <source>
        <dbReference type="Proteomes" id="UP001369958"/>
    </source>
</evidence>
<evidence type="ECO:0000313" key="1">
    <source>
        <dbReference type="EMBL" id="WWT34895.1"/>
    </source>
</evidence>
<reference evidence="1 2" key="1">
    <citation type="submission" date="2024-02" db="EMBL/GenBank/DDBJ databases">
        <title>Complete genome sequence of Pelagibacterium nitratireducens ZH15.</title>
        <authorList>
            <person name="Zhao L.H."/>
        </authorList>
    </citation>
    <scope>NUCLEOTIDE SEQUENCE [LARGE SCALE GENOMIC DNA]</scope>
    <source>
        <strain evidence="1 2">ZH15</strain>
        <plasmid evidence="1 2">unnamed</plasmid>
    </source>
</reference>
<dbReference type="Proteomes" id="UP001369958">
    <property type="component" value="Plasmid unnamed"/>
</dbReference>
<name>A0ABZ2I6U5_9HYPH</name>
<accession>A0ABZ2I6U5</accession>
<dbReference type="RefSeq" id="WP_338611044.1">
    <property type="nucleotide sequence ID" value="NZ_CP146276.1"/>
</dbReference>
<protein>
    <submittedName>
        <fullName evidence="1">Uncharacterized protein</fullName>
    </submittedName>
</protein>
<dbReference type="EMBL" id="CP146276">
    <property type="protein sequence ID" value="WWT34895.1"/>
    <property type="molecule type" value="Genomic_DNA"/>
</dbReference>
<sequence>MMSVPWKLIAMAFGWRASFRLEGTHPRLVIHHRRHPDRLAGADAWKCAALISIRAPDFINPKGRQSS</sequence>
<proteinExistence type="predicted"/>
<keyword evidence="1" id="KW-0614">Plasmid</keyword>
<gene>
    <name evidence="1" type="ORF">V6617_18595</name>
</gene>
<organism evidence="1 2">
    <name type="scientific">Pelagibacterium nitratireducens</name>
    <dbReference type="NCBI Taxonomy" id="1046114"/>
    <lineage>
        <taxon>Bacteria</taxon>
        <taxon>Pseudomonadati</taxon>
        <taxon>Pseudomonadota</taxon>
        <taxon>Alphaproteobacteria</taxon>
        <taxon>Hyphomicrobiales</taxon>
        <taxon>Devosiaceae</taxon>
        <taxon>Pelagibacterium</taxon>
    </lineage>
</organism>
<keyword evidence="2" id="KW-1185">Reference proteome</keyword>
<geneLocation type="plasmid" evidence="1 2">
    <name>unnamed</name>
</geneLocation>